<evidence type="ECO:0000313" key="1">
    <source>
        <dbReference type="EMBL" id="KAI3794058.1"/>
    </source>
</evidence>
<proteinExistence type="predicted"/>
<evidence type="ECO:0000313" key="2">
    <source>
        <dbReference type="Proteomes" id="UP001056120"/>
    </source>
</evidence>
<name>A0ACB9HFI4_9ASTR</name>
<dbReference type="EMBL" id="CM042029">
    <property type="protein sequence ID" value="KAI3794058.1"/>
    <property type="molecule type" value="Genomic_DNA"/>
</dbReference>
<reference evidence="1 2" key="2">
    <citation type="journal article" date="2022" name="Mol. Ecol. Resour.">
        <title>The genomes of chicory, endive, great burdock and yacon provide insights into Asteraceae paleo-polyploidization history and plant inulin production.</title>
        <authorList>
            <person name="Fan W."/>
            <person name="Wang S."/>
            <person name="Wang H."/>
            <person name="Wang A."/>
            <person name="Jiang F."/>
            <person name="Liu H."/>
            <person name="Zhao H."/>
            <person name="Xu D."/>
            <person name="Zhang Y."/>
        </authorList>
    </citation>
    <scope>NUCLEOTIDE SEQUENCE [LARGE SCALE GENOMIC DNA]</scope>
    <source>
        <strain evidence="2">cv. Yunnan</strain>
        <tissue evidence="1">Leaves</tissue>
    </source>
</reference>
<keyword evidence="2" id="KW-1185">Reference proteome</keyword>
<dbReference type="Proteomes" id="UP001056120">
    <property type="component" value="Linkage Group LG12"/>
</dbReference>
<reference evidence="2" key="1">
    <citation type="journal article" date="2022" name="Mol. Ecol. Resour.">
        <title>The genomes of chicory, endive, great burdock and yacon provide insights into Asteraceae palaeo-polyploidization history and plant inulin production.</title>
        <authorList>
            <person name="Fan W."/>
            <person name="Wang S."/>
            <person name="Wang H."/>
            <person name="Wang A."/>
            <person name="Jiang F."/>
            <person name="Liu H."/>
            <person name="Zhao H."/>
            <person name="Xu D."/>
            <person name="Zhang Y."/>
        </authorList>
    </citation>
    <scope>NUCLEOTIDE SEQUENCE [LARGE SCALE GENOMIC DNA]</scope>
    <source>
        <strain evidence="2">cv. Yunnan</strain>
    </source>
</reference>
<protein>
    <submittedName>
        <fullName evidence="1">Uncharacterized protein</fullName>
    </submittedName>
</protein>
<comment type="caution">
    <text evidence="1">The sequence shown here is derived from an EMBL/GenBank/DDBJ whole genome shotgun (WGS) entry which is preliminary data.</text>
</comment>
<gene>
    <name evidence="1" type="ORF">L1987_36683</name>
</gene>
<organism evidence="1 2">
    <name type="scientific">Smallanthus sonchifolius</name>
    <dbReference type="NCBI Taxonomy" id="185202"/>
    <lineage>
        <taxon>Eukaryota</taxon>
        <taxon>Viridiplantae</taxon>
        <taxon>Streptophyta</taxon>
        <taxon>Embryophyta</taxon>
        <taxon>Tracheophyta</taxon>
        <taxon>Spermatophyta</taxon>
        <taxon>Magnoliopsida</taxon>
        <taxon>eudicotyledons</taxon>
        <taxon>Gunneridae</taxon>
        <taxon>Pentapetalae</taxon>
        <taxon>asterids</taxon>
        <taxon>campanulids</taxon>
        <taxon>Asterales</taxon>
        <taxon>Asteraceae</taxon>
        <taxon>Asteroideae</taxon>
        <taxon>Heliantheae alliance</taxon>
        <taxon>Millerieae</taxon>
        <taxon>Smallanthus</taxon>
    </lineage>
</organism>
<accession>A0ACB9HFI4</accession>
<sequence length="70" mass="8042">MVDSYWLIGRRGVFISNPNSFVKFNCLKHFEASSRFSRNPARPSAPLTSRLRLTILLDSRIIQFILGENS</sequence>